<dbReference type="STRING" id="1797994.A2227_05970"/>
<dbReference type="EMBL" id="MFGB01000004">
    <property type="protein sequence ID" value="OGF28103.1"/>
    <property type="molecule type" value="Genomic_DNA"/>
</dbReference>
<evidence type="ECO:0000256" key="1">
    <source>
        <dbReference type="SAM" id="Phobius"/>
    </source>
</evidence>
<evidence type="ECO:0000313" key="2">
    <source>
        <dbReference type="EMBL" id="OGF28103.1"/>
    </source>
</evidence>
<name>A0A1F5SNS8_9BACT</name>
<keyword evidence="1" id="KW-1133">Transmembrane helix</keyword>
<feature type="transmembrane region" description="Helical" evidence="1">
    <location>
        <begin position="45"/>
        <end position="68"/>
    </location>
</feature>
<reference evidence="2 3" key="1">
    <citation type="journal article" date="2016" name="Nat. Commun.">
        <title>Thousands of microbial genomes shed light on interconnected biogeochemical processes in an aquifer system.</title>
        <authorList>
            <person name="Anantharaman K."/>
            <person name="Brown C.T."/>
            <person name="Hug L.A."/>
            <person name="Sharon I."/>
            <person name="Castelle C.J."/>
            <person name="Probst A.J."/>
            <person name="Thomas B.C."/>
            <person name="Singh A."/>
            <person name="Wilkins M.J."/>
            <person name="Karaoz U."/>
            <person name="Brodie E.L."/>
            <person name="Williams K.H."/>
            <person name="Hubbard S.S."/>
            <person name="Banfield J.F."/>
        </authorList>
    </citation>
    <scope>NUCLEOTIDE SEQUENCE [LARGE SCALE GENOMIC DNA]</scope>
</reference>
<sequence length="86" mass="9845">MWLLALLGLIGIIGGFFLKLWLQAVVIFVLWYIKGRGSMGTAGDVALFICWRALAFGFLLGDIIYLFIYRAAIDWLPAISWHWFFS</sequence>
<organism evidence="2 3">
    <name type="scientific">Candidatus Falkowbacteria bacterium RIFOXYA2_FULL_47_19</name>
    <dbReference type="NCBI Taxonomy" id="1797994"/>
    <lineage>
        <taxon>Bacteria</taxon>
        <taxon>Candidatus Falkowiibacteriota</taxon>
    </lineage>
</organism>
<accession>A0A1F5SNS8</accession>
<comment type="caution">
    <text evidence="2">The sequence shown here is derived from an EMBL/GenBank/DDBJ whole genome shotgun (WGS) entry which is preliminary data.</text>
</comment>
<feature type="transmembrane region" description="Helical" evidence="1">
    <location>
        <begin position="6"/>
        <end position="33"/>
    </location>
</feature>
<protein>
    <submittedName>
        <fullName evidence="2">Uncharacterized protein</fullName>
    </submittedName>
</protein>
<gene>
    <name evidence="2" type="ORF">A2227_05970</name>
</gene>
<proteinExistence type="predicted"/>
<dbReference type="Proteomes" id="UP000178367">
    <property type="component" value="Unassembled WGS sequence"/>
</dbReference>
<keyword evidence="1" id="KW-0472">Membrane</keyword>
<evidence type="ECO:0000313" key="3">
    <source>
        <dbReference type="Proteomes" id="UP000178367"/>
    </source>
</evidence>
<keyword evidence="1" id="KW-0812">Transmembrane</keyword>
<dbReference type="AlphaFoldDB" id="A0A1F5SNS8"/>